<evidence type="ECO:0000313" key="1">
    <source>
        <dbReference type="EMBL" id="PBK92977.1"/>
    </source>
</evidence>
<keyword evidence="2" id="KW-1185">Reference proteome</keyword>
<accession>A0A2H3DV32</accession>
<evidence type="ECO:0000313" key="2">
    <source>
        <dbReference type="Proteomes" id="UP000217790"/>
    </source>
</evidence>
<gene>
    <name evidence="1" type="ORF">ARMGADRAFT_1080176</name>
</gene>
<name>A0A2H3DV32_ARMGA</name>
<organism evidence="1 2">
    <name type="scientific">Armillaria gallica</name>
    <name type="common">Bulbous honey fungus</name>
    <name type="synonym">Armillaria bulbosa</name>
    <dbReference type="NCBI Taxonomy" id="47427"/>
    <lineage>
        <taxon>Eukaryota</taxon>
        <taxon>Fungi</taxon>
        <taxon>Dikarya</taxon>
        <taxon>Basidiomycota</taxon>
        <taxon>Agaricomycotina</taxon>
        <taxon>Agaricomycetes</taxon>
        <taxon>Agaricomycetidae</taxon>
        <taxon>Agaricales</taxon>
        <taxon>Marasmiineae</taxon>
        <taxon>Physalacriaceae</taxon>
        <taxon>Armillaria</taxon>
    </lineage>
</organism>
<dbReference type="InParanoid" id="A0A2H3DV32"/>
<reference evidence="2" key="1">
    <citation type="journal article" date="2017" name="Nat. Ecol. Evol.">
        <title>Genome expansion and lineage-specific genetic innovations in the forest pathogenic fungi Armillaria.</title>
        <authorList>
            <person name="Sipos G."/>
            <person name="Prasanna A.N."/>
            <person name="Walter M.C."/>
            <person name="O'Connor E."/>
            <person name="Balint B."/>
            <person name="Krizsan K."/>
            <person name="Kiss B."/>
            <person name="Hess J."/>
            <person name="Varga T."/>
            <person name="Slot J."/>
            <person name="Riley R."/>
            <person name="Boka B."/>
            <person name="Rigling D."/>
            <person name="Barry K."/>
            <person name="Lee J."/>
            <person name="Mihaltcheva S."/>
            <person name="LaButti K."/>
            <person name="Lipzen A."/>
            <person name="Waldron R."/>
            <person name="Moloney N.M."/>
            <person name="Sperisen C."/>
            <person name="Kredics L."/>
            <person name="Vagvoelgyi C."/>
            <person name="Patrignani A."/>
            <person name="Fitzpatrick D."/>
            <person name="Nagy I."/>
            <person name="Doyle S."/>
            <person name="Anderson J.B."/>
            <person name="Grigoriev I.V."/>
            <person name="Gueldener U."/>
            <person name="Muensterkoetter M."/>
            <person name="Nagy L.G."/>
        </authorList>
    </citation>
    <scope>NUCLEOTIDE SEQUENCE [LARGE SCALE GENOMIC DNA]</scope>
    <source>
        <strain evidence="2">Ar21-2</strain>
    </source>
</reference>
<dbReference type="OrthoDB" id="2753716at2759"/>
<dbReference type="Proteomes" id="UP000217790">
    <property type="component" value="Unassembled WGS sequence"/>
</dbReference>
<proteinExistence type="predicted"/>
<dbReference type="STRING" id="47427.A0A2H3DV32"/>
<dbReference type="EMBL" id="KZ293657">
    <property type="protein sequence ID" value="PBK92977.1"/>
    <property type="molecule type" value="Genomic_DNA"/>
</dbReference>
<protein>
    <submittedName>
        <fullName evidence="1">Uncharacterized protein</fullName>
    </submittedName>
</protein>
<sequence>MVSLPLDSNNQVVPPWDSHFTFSIDVTATLEVYCDGGDDTMLQKLDGLQDKKHAGYWLEVTNASEEE</sequence>
<dbReference type="AlphaFoldDB" id="A0A2H3DV32"/>